<dbReference type="Proteomes" id="UP000319557">
    <property type="component" value="Chromosome"/>
</dbReference>
<gene>
    <name evidence="7" type="primary">tdiR_1</name>
    <name evidence="7" type="ORF">EC9_35860</name>
</gene>
<dbReference type="RefSeq" id="WP_218934208.1">
    <property type="nucleotide sequence ID" value="NZ_CP036261.1"/>
</dbReference>
<dbReference type="Gene3D" id="1.10.10.10">
    <property type="entry name" value="Winged helix-like DNA-binding domain superfamily/Winged helix DNA-binding domain"/>
    <property type="match status" value="1"/>
</dbReference>
<feature type="domain" description="Response regulatory" evidence="6">
    <location>
        <begin position="25"/>
        <end position="139"/>
    </location>
</feature>
<dbReference type="SUPFAM" id="SSF46894">
    <property type="entry name" value="C-terminal effector domain of the bipartite response regulators"/>
    <property type="match status" value="1"/>
</dbReference>
<dbReference type="SUPFAM" id="SSF52172">
    <property type="entry name" value="CheY-like"/>
    <property type="match status" value="1"/>
</dbReference>
<dbReference type="PRINTS" id="PR00038">
    <property type="entry name" value="HTHLUXR"/>
</dbReference>
<evidence type="ECO:0000256" key="3">
    <source>
        <dbReference type="ARBA" id="ARBA00023163"/>
    </source>
</evidence>
<dbReference type="KEGG" id="ruv:EC9_35860"/>
<accession>A0A517M3D3</accession>
<organism evidence="7 8">
    <name type="scientific">Rosistilla ulvae</name>
    <dbReference type="NCBI Taxonomy" id="1930277"/>
    <lineage>
        <taxon>Bacteria</taxon>
        <taxon>Pseudomonadati</taxon>
        <taxon>Planctomycetota</taxon>
        <taxon>Planctomycetia</taxon>
        <taxon>Pirellulales</taxon>
        <taxon>Pirellulaceae</taxon>
        <taxon>Rosistilla</taxon>
    </lineage>
</organism>
<protein>
    <submittedName>
        <fullName evidence="7">Transcriptional regulatory protein TdiR</fullName>
    </submittedName>
</protein>
<evidence type="ECO:0000313" key="7">
    <source>
        <dbReference type="EMBL" id="QDS89387.1"/>
    </source>
</evidence>
<evidence type="ECO:0000259" key="5">
    <source>
        <dbReference type="PROSITE" id="PS50043"/>
    </source>
</evidence>
<keyword evidence="4" id="KW-0597">Phosphoprotein</keyword>
<dbReference type="SMART" id="SM00421">
    <property type="entry name" value="HTH_LUXR"/>
    <property type="match status" value="1"/>
</dbReference>
<dbReference type="GO" id="GO:0006355">
    <property type="term" value="P:regulation of DNA-templated transcription"/>
    <property type="evidence" value="ECO:0007669"/>
    <property type="project" value="InterPro"/>
</dbReference>
<dbReference type="InterPro" id="IPR001789">
    <property type="entry name" value="Sig_transdc_resp-reg_receiver"/>
</dbReference>
<dbReference type="EMBL" id="CP036261">
    <property type="protein sequence ID" value="QDS89387.1"/>
    <property type="molecule type" value="Genomic_DNA"/>
</dbReference>
<evidence type="ECO:0000259" key="6">
    <source>
        <dbReference type="PROSITE" id="PS50110"/>
    </source>
</evidence>
<dbReference type="Pfam" id="PF00072">
    <property type="entry name" value="Response_reg"/>
    <property type="match status" value="1"/>
</dbReference>
<dbReference type="InterPro" id="IPR036388">
    <property type="entry name" value="WH-like_DNA-bd_sf"/>
</dbReference>
<proteinExistence type="predicted"/>
<dbReference type="GO" id="GO:0000160">
    <property type="term" value="P:phosphorelay signal transduction system"/>
    <property type="evidence" value="ECO:0007669"/>
    <property type="project" value="InterPro"/>
</dbReference>
<dbReference type="CDD" id="cd06170">
    <property type="entry name" value="LuxR_C_like"/>
    <property type="match status" value="1"/>
</dbReference>
<dbReference type="Gene3D" id="3.40.50.2300">
    <property type="match status" value="1"/>
</dbReference>
<dbReference type="PANTHER" id="PTHR44688:SF16">
    <property type="entry name" value="DNA-BINDING TRANSCRIPTIONAL ACTIVATOR DEVR_DOSR"/>
    <property type="match status" value="1"/>
</dbReference>
<dbReference type="SMART" id="SM00448">
    <property type="entry name" value="REC"/>
    <property type="match status" value="1"/>
</dbReference>
<dbReference type="AlphaFoldDB" id="A0A517M3D3"/>
<keyword evidence="8" id="KW-1185">Reference proteome</keyword>
<evidence type="ECO:0000256" key="4">
    <source>
        <dbReference type="PROSITE-ProRule" id="PRU00169"/>
    </source>
</evidence>
<feature type="domain" description="HTH luxR-type" evidence="5">
    <location>
        <begin position="155"/>
        <end position="220"/>
    </location>
</feature>
<dbReference type="PROSITE" id="PS50043">
    <property type="entry name" value="HTH_LUXR_2"/>
    <property type="match status" value="1"/>
</dbReference>
<keyword evidence="3" id="KW-0804">Transcription</keyword>
<evidence type="ECO:0000313" key="8">
    <source>
        <dbReference type="Proteomes" id="UP000319557"/>
    </source>
</evidence>
<dbReference type="PANTHER" id="PTHR44688">
    <property type="entry name" value="DNA-BINDING TRANSCRIPTIONAL ACTIVATOR DEVR_DOSR"/>
    <property type="match status" value="1"/>
</dbReference>
<feature type="modified residue" description="4-aspartylphosphate" evidence="4">
    <location>
        <position position="73"/>
    </location>
</feature>
<evidence type="ECO:0000256" key="1">
    <source>
        <dbReference type="ARBA" id="ARBA00023015"/>
    </source>
</evidence>
<dbReference type="GO" id="GO:0003677">
    <property type="term" value="F:DNA binding"/>
    <property type="evidence" value="ECO:0007669"/>
    <property type="project" value="UniProtKB-KW"/>
</dbReference>
<dbReference type="InterPro" id="IPR000792">
    <property type="entry name" value="Tscrpt_reg_LuxR_C"/>
</dbReference>
<dbReference type="Pfam" id="PF00196">
    <property type="entry name" value="GerE"/>
    <property type="match status" value="1"/>
</dbReference>
<dbReference type="InterPro" id="IPR016032">
    <property type="entry name" value="Sig_transdc_resp-reg_C-effctor"/>
</dbReference>
<name>A0A517M3D3_9BACT</name>
<dbReference type="PROSITE" id="PS50110">
    <property type="entry name" value="RESPONSE_REGULATORY"/>
    <property type="match status" value="1"/>
</dbReference>
<dbReference type="InterPro" id="IPR011006">
    <property type="entry name" value="CheY-like_superfamily"/>
</dbReference>
<reference evidence="7 8" key="1">
    <citation type="submission" date="2019-02" db="EMBL/GenBank/DDBJ databases">
        <title>Deep-cultivation of Planctomycetes and their phenomic and genomic characterization uncovers novel biology.</title>
        <authorList>
            <person name="Wiegand S."/>
            <person name="Jogler M."/>
            <person name="Boedeker C."/>
            <person name="Pinto D."/>
            <person name="Vollmers J."/>
            <person name="Rivas-Marin E."/>
            <person name="Kohn T."/>
            <person name="Peeters S.H."/>
            <person name="Heuer A."/>
            <person name="Rast P."/>
            <person name="Oberbeckmann S."/>
            <person name="Bunk B."/>
            <person name="Jeske O."/>
            <person name="Meyerdierks A."/>
            <person name="Storesund J.E."/>
            <person name="Kallscheuer N."/>
            <person name="Luecker S."/>
            <person name="Lage O.M."/>
            <person name="Pohl T."/>
            <person name="Merkel B.J."/>
            <person name="Hornburger P."/>
            <person name="Mueller R.-W."/>
            <person name="Bruemmer F."/>
            <person name="Labrenz M."/>
            <person name="Spormann A.M."/>
            <person name="Op den Camp H."/>
            <person name="Overmann J."/>
            <person name="Amann R."/>
            <person name="Jetten M.S.M."/>
            <person name="Mascher T."/>
            <person name="Medema M.H."/>
            <person name="Devos D.P."/>
            <person name="Kaster A.-K."/>
            <person name="Ovreas L."/>
            <person name="Rohde M."/>
            <person name="Galperin M.Y."/>
            <person name="Jogler C."/>
        </authorList>
    </citation>
    <scope>NUCLEOTIDE SEQUENCE [LARGE SCALE GENOMIC DNA]</scope>
    <source>
        <strain evidence="7 8">EC9</strain>
    </source>
</reference>
<sequence>MNGYSNAPSDEDSRFQPIIRIDTPTVYLVDDDLNVRKSLQELLDAMGLALRAFSSGEAFLKAYDGSPGCLITDIRTPSGLAGLELQSRLAKTPVSLPLIITAAVADASLAVRAIQNHAVTLIEKPYRDHELIEAIQSALRFDRMHRQQDVKTLEVFKRLATLSANEMQVLELIIEGVTNKVVAKRLDVSIRTVENRRKRIYEKMHTDSVAALVRMVVEARIRTGQSVQQL</sequence>
<keyword evidence="1" id="KW-0805">Transcription regulation</keyword>
<dbReference type="PROSITE" id="PS00622">
    <property type="entry name" value="HTH_LUXR_1"/>
    <property type="match status" value="1"/>
</dbReference>
<keyword evidence="2" id="KW-0238">DNA-binding</keyword>
<evidence type="ECO:0000256" key="2">
    <source>
        <dbReference type="ARBA" id="ARBA00023125"/>
    </source>
</evidence>